<accession>A0AA35ZAA1</accession>
<keyword evidence="2" id="KW-1185">Reference proteome</keyword>
<organism evidence="1 2">
    <name type="scientific">Lactuca saligna</name>
    <name type="common">Willowleaf lettuce</name>
    <dbReference type="NCBI Taxonomy" id="75948"/>
    <lineage>
        <taxon>Eukaryota</taxon>
        <taxon>Viridiplantae</taxon>
        <taxon>Streptophyta</taxon>
        <taxon>Embryophyta</taxon>
        <taxon>Tracheophyta</taxon>
        <taxon>Spermatophyta</taxon>
        <taxon>Magnoliopsida</taxon>
        <taxon>eudicotyledons</taxon>
        <taxon>Gunneridae</taxon>
        <taxon>Pentapetalae</taxon>
        <taxon>asterids</taxon>
        <taxon>campanulids</taxon>
        <taxon>Asterales</taxon>
        <taxon>Asteraceae</taxon>
        <taxon>Cichorioideae</taxon>
        <taxon>Cichorieae</taxon>
        <taxon>Lactucinae</taxon>
        <taxon>Lactuca</taxon>
    </lineage>
</organism>
<dbReference type="EMBL" id="OX465081">
    <property type="protein sequence ID" value="CAI9288127.1"/>
    <property type="molecule type" value="Genomic_DNA"/>
</dbReference>
<dbReference type="PANTHER" id="PTHR47880">
    <property type="entry name" value="OS05G0353300 PROTEIN"/>
    <property type="match status" value="1"/>
</dbReference>
<sequence>MKSCLIAERVSGGDFKGDWKKVPKSGPKVSDLMEIQNCIHSIATGSGTDMWKSRLFADGNFCVHDLRTLFDSKLTILLQNPTIWLKVVPMKSRCLPPFLPPTKSSISWLTLGLSSNSLQDRITRKGVSITNRNPIHIGKLREHRFYKAVELDTFVTSDDEDEMSEGFFEAIEELERMTREPSDVLEEMNSKLSPRELQLVLVYFSQEGRDSWCALEVFEWLKKENKVDEETMELMVSLMCGWVKKLIEGKHEAEDVIALLVDMECVGLKPNFSMIEKVISLYWDMGEKDKGVLFVKQVLKRGFGYENDDNQGRKGGPTGYLAWKMMEDGNYTDAIKLVINIKESGLKPEVYSYLIAMTAVVKELNEFGKALRKLKAFTKSGLSSDLDTHDAQLIQNYQTTLLEDGVRLSNWVIEEGGASFHGVVYERLLAMYICAGRGVEAEGQLWKMKLVGKEADGNLYDIVLAICASQNEINAISRLLTRMEVTSLLNKKKSLTWLLRGYIKGSHYVDAAEVVNKMLNLGVYPEFLDRAAVLQGLRKRINQKGVLESYFKLCKRLSDEGLTGPCLIYMYIKKYNLWVIKML</sequence>
<evidence type="ECO:0008006" key="3">
    <source>
        <dbReference type="Google" id="ProtNLM"/>
    </source>
</evidence>
<gene>
    <name evidence="1" type="ORF">LSALG_LOCUS27448</name>
</gene>
<dbReference type="Gene3D" id="1.25.40.10">
    <property type="entry name" value="Tetratricopeptide repeat domain"/>
    <property type="match status" value="2"/>
</dbReference>
<evidence type="ECO:0000313" key="2">
    <source>
        <dbReference type="Proteomes" id="UP001177003"/>
    </source>
</evidence>
<evidence type="ECO:0000313" key="1">
    <source>
        <dbReference type="EMBL" id="CAI9288127.1"/>
    </source>
</evidence>
<proteinExistence type="predicted"/>
<protein>
    <recommendedName>
        <fullName evidence="3">Pentacotripeptide-repeat region of PRORP domain-containing protein</fullName>
    </recommendedName>
</protein>
<dbReference type="AlphaFoldDB" id="A0AA35ZAA1"/>
<name>A0AA35ZAA1_LACSI</name>
<dbReference type="Proteomes" id="UP001177003">
    <property type="component" value="Chromosome 5"/>
</dbReference>
<dbReference type="InterPro" id="IPR011990">
    <property type="entry name" value="TPR-like_helical_dom_sf"/>
</dbReference>
<dbReference type="PANTHER" id="PTHR47880:SF1">
    <property type="entry name" value="OS05G0353300 PROTEIN"/>
    <property type="match status" value="1"/>
</dbReference>
<reference evidence="1" key="1">
    <citation type="submission" date="2023-04" db="EMBL/GenBank/DDBJ databases">
        <authorList>
            <person name="Vijverberg K."/>
            <person name="Xiong W."/>
            <person name="Schranz E."/>
        </authorList>
    </citation>
    <scope>NUCLEOTIDE SEQUENCE</scope>
</reference>